<dbReference type="AlphaFoldDB" id="A0A4U0WJN1"/>
<dbReference type="OrthoDB" id="3834639at2759"/>
<evidence type="ECO:0000313" key="2">
    <source>
        <dbReference type="EMBL" id="TKA62446.1"/>
    </source>
</evidence>
<feature type="compositionally biased region" description="Acidic residues" evidence="1">
    <location>
        <begin position="224"/>
        <end position="239"/>
    </location>
</feature>
<comment type="caution">
    <text evidence="2">The sequence shown here is derived from an EMBL/GenBank/DDBJ whole genome shotgun (WGS) entry which is preliminary data.</text>
</comment>
<gene>
    <name evidence="2" type="ORF">B0A55_12938</name>
</gene>
<evidence type="ECO:0000256" key="1">
    <source>
        <dbReference type="SAM" id="MobiDB-lite"/>
    </source>
</evidence>
<protein>
    <submittedName>
        <fullName evidence="2">Uncharacterized protein</fullName>
    </submittedName>
</protein>
<proteinExistence type="predicted"/>
<sequence length="359" mass="39971">MATYRTHVMAPPAIIRKAIAEGYDHTKDEPLRQFSFPALLVSDGKNVEAWWGVMETERRMTVRPDGYTVLFTCPVFGDDPRYYNLDAARATYRLLFESGVDYGMQIIHVGDILCRDGERRAQWFVQMGATQNLDDAGMGEYEWEAVAAAFGEYDMKAPYVYTITEDTSPDEELMAAMLADEEAALEAAVDEAAGLGEQMELHRDADLVLGHDGDEVVGKRGDEVMGEEEDEIVSEDEDEVTGKSRDAGAGEHVGPGKDGADDVEEQITTSVTASTDTKMHAFPCVVPSCGERPSRLHMNRRTDLILHLKDAHKCKLHYARGGPSDKTKYNRVQNKQVREWMNSNGWAWEGTIFADGADD</sequence>
<accession>A0A4U0WJN1</accession>
<organism evidence="2 3">
    <name type="scientific">Friedmanniomyces simplex</name>
    <dbReference type="NCBI Taxonomy" id="329884"/>
    <lineage>
        <taxon>Eukaryota</taxon>
        <taxon>Fungi</taxon>
        <taxon>Dikarya</taxon>
        <taxon>Ascomycota</taxon>
        <taxon>Pezizomycotina</taxon>
        <taxon>Dothideomycetes</taxon>
        <taxon>Dothideomycetidae</taxon>
        <taxon>Mycosphaerellales</taxon>
        <taxon>Teratosphaeriaceae</taxon>
        <taxon>Friedmanniomyces</taxon>
    </lineage>
</organism>
<name>A0A4U0WJN1_9PEZI</name>
<feature type="compositionally biased region" description="Basic and acidic residues" evidence="1">
    <location>
        <begin position="240"/>
        <end position="260"/>
    </location>
</feature>
<reference evidence="2 3" key="1">
    <citation type="submission" date="2017-03" db="EMBL/GenBank/DDBJ databases">
        <title>Genomes of endolithic fungi from Antarctica.</title>
        <authorList>
            <person name="Coleine C."/>
            <person name="Masonjones S."/>
            <person name="Stajich J.E."/>
        </authorList>
    </citation>
    <scope>NUCLEOTIDE SEQUENCE [LARGE SCALE GENOMIC DNA]</scope>
    <source>
        <strain evidence="2 3">CCFEE 5184</strain>
    </source>
</reference>
<feature type="region of interest" description="Disordered" evidence="1">
    <location>
        <begin position="224"/>
        <end position="261"/>
    </location>
</feature>
<dbReference type="Proteomes" id="UP000309340">
    <property type="component" value="Unassembled WGS sequence"/>
</dbReference>
<evidence type="ECO:0000313" key="3">
    <source>
        <dbReference type="Proteomes" id="UP000309340"/>
    </source>
</evidence>
<keyword evidence="3" id="KW-1185">Reference proteome</keyword>
<dbReference type="EMBL" id="NAJQ01001074">
    <property type="protein sequence ID" value="TKA62446.1"/>
    <property type="molecule type" value="Genomic_DNA"/>
</dbReference>